<proteinExistence type="predicted"/>
<dbReference type="InterPro" id="IPR057634">
    <property type="entry name" value="PAH_ZNF598/HEL2"/>
</dbReference>
<dbReference type="Proteomes" id="UP001470230">
    <property type="component" value="Unassembled WGS sequence"/>
</dbReference>
<dbReference type="EMBL" id="JAPFFF010000002">
    <property type="protein sequence ID" value="KAK8896591.1"/>
    <property type="molecule type" value="Genomic_DNA"/>
</dbReference>
<evidence type="ECO:0000313" key="4">
    <source>
        <dbReference type="Proteomes" id="UP001470230"/>
    </source>
</evidence>
<protein>
    <recommendedName>
        <fullName evidence="2">C2H2-type domain-containing protein</fullName>
    </recommendedName>
</protein>
<feature type="domain" description="C2H2-type" evidence="2">
    <location>
        <begin position="178"/>
        <end position="201"/>
    </location>
</feature>
<dbReference type="PANTHER" id="PTHR22938">
    <property type="entry name" value="ZINC FINGER PROTEIN 598"/>
    <property type="match status" value="1"/>
</dbReference>
<evidence type="ECO:0000256" key="1">
    <source>
        <dbReference type="SAM" id="MobiDB-lite"/>
    </source>
</evidence>
<feature type="domain" description="C2H2-type" evidence="2">
    <location>
        <begin position="232"/>
        <end position="260"/>
    </location>
</feature>
<comment type="caution">
    <text evidence="3">The sequence shown here is derived from an EMBL/GenBank/DDBJ whole genome shotgun (WGS) entry which is preliminary data.</text>
</comment>
<organism evidence="3 4">
    <name type="scientific">Tritrichomonas musculus</name>
    <dbReference type="NCBI Taxonomy" id="1915356"/>
    <lineage>
        <taxon>Eukaryota</taxon>
        <taxon>Metamonada</taxon>
        <taxon>Parabasalia</taxon>
        <taxon>Tritrichomonadida</taxon>
        <taxon>Tritrichomonadidae</taxon>
        <taxon>Tritrichomonas</taxon>
    </lineage>
</organism>
<accession>A0ABR2KZP0</accession>
<reference evidence="3 4" key="1">
    <citation type="submission" date="2024-04" db="EMBL/GenBank/DDBJ databases">
        <title>Tritrichomonas musculus Genome.</title>
        <authorList>
            <person name="Alves-Ferreira E."/>
            <person name="Grigg M."/>
            <person name="Lorenzi H."/>
            <person name="Galac M."/>
        </authorList>
    </citation>
    <scope>NUCLEOTIDE SEQUENCE [LARGE SCALE GENOMIC DNA]</scope>
    <source>
        <strain evidence="3 4">EAF2021</strain>
    </source>
</reference>
<sequence length="463" mass="53802">MICDNAIRYRVLTPCDHSDLCLQCYLRAVICYNNHSCVVCTKEYSSYPIATTNLSPGITYKSAESKSKLLQLNEFHLLYSDAAVLNEIMNYMSFRCSFCKAKFSVFTNPNQLTTTATNLPQNLNNRINNAQNEFSNHLKNIHHQCACFICLNSHRFLPCEAISYSQRDFKLHKSEMHKKCPCCPFVGFDAHELEIHMNDIHVRCDICLQLYNKVLWFKNETELLDHYKKDHYICYHPECIDSLIAFPTQLELLQHLTRVHHEKVDMNGVSLVPTETNEKLAQIRQEEENEKRSRIILSNKKFVNKLKEVFQNDETKIQNLRSNAILLINNRINVQDFYKKFCEICGDEKRKVFTDMVAIMPDPGKRAELLRLSENIELSPDNQNKKNFPKSVSMPSVSRNMNDDNDNYNNDNNPEVPPTTTHDTAAPFFELQRNRQNPPPPPPPNNQQSKKKKKGKKMIISDF</sequence>
<dbReference type="InterPro" id="IPR013087">
    <property type="entry name" value="Znf_C2H2_type"/>
</dbReference>
<feature type="domain" description="C2H2-type" evidence="2">
    <location>
        <begin position="202"/>
        <end position="231"/>
    </location>
</feature>
<dbReference type="InterPro" id="IPR044288">
    <property type="entry name" value="ZNF598/HEL2"/>
</dbReference>
<evidence type="ECO:0000259" key="2">
    <source>
        <dbReference type="SMART" id="SM00355"/>
    </source>
</evidence>
<keyword evidence="4" id="KW-1185">Reference proteome</keyword>
<evidence type="ECO:0000313" key="3">
    <source>
        <dbReference type="EMBL" id="KAK8896591.1"/>
    </source>
</evidence>
<name>A0ABR2KZP0_9EUKA</name>
<dbReference type="SMART" id="SM00355">
    <property type="entry name" value="ZnF_C2H2"/>
    <property type="match status" value="3"/>
</dbReference>
<dbReference type="PANTHER" id="PTHR22938:SF0">
    <property type="entry name" value="E3 UBIQUITIN-PROTEIN LIGASE ZNF598"/>
    <property type="match status" value="1"/>
</dbReference>
<dbReference type="Pfam" id="PF23202">
    <property type="entry name" value="PAH_ZNF598"/>
    <property type="match status" value="1"/>
</dbReference>
<feature type="region of interest" description="Disordered" evidence="1">
    <location>
        <begin position="377"/>
        <end position="463"/>
    </location>
</feature>
<gene>
    <name evidence="3" type="ORF">M9Y10_014500</name>
</gene>